<dbReference type="Pfam" id="PF08747">
    <property type="entry name" value="BrxB"/>
    <property type="match status" value="1"/>
</dbReference>
<name>A0A518H9Q0_9BACT</name>
<dbReference type="Proteomes" id="UP000317835">
    <property type="component" value="Chromosome"/>
</dbReference>
<protein>
    <recommendedName>
        <fullName evidence="3">Cytoplasmic protein</fullName>
    </recommendedName>
</protein>
<organism evidence="1 2">
    <name type="scientific">Tautonia plasticadhaerens</name>
    <dbReference type="NCBI Taxonomy" id="2527974"/>
    <lineage>
        <taxon>Bacteria</taxon>
        <taxon>Pseudomonadati</taxon>
        <taxon>Planctomycetota</taxon>
        <taxon>Planctomycetia</taxon>
        <taxon>Isosphaerales</taxon>
        <taxon>Isosphaeraceae</taxon>
        <taxon>Tautonia</taxon>
    </lineage>
</organism>
<sequence length="190" mass="21900">MSDDLNERLNRILPRITSDDFLSGGGIGNEIAFYIFDYPPEDELRVRDFIRVLLEHLPKQRPDLRVKHVNLFDFVLDYLRGRSLLEKAIRMQREKGDEALMKALAGPLHETKLAAVFAEVARPDRHDLVLVSGVGGAWPLLRSHTLLNNLHPVMGQTPLVMFYPGRYDRQSLRLFGKVKSNNYYRAFKLV</sequence>
<evidence type="ECO:0000313" key="1">
    <source>
        <dbReference type="EMBL" id="QDV37585.1"/>
    </source>
</evidence>
<dbReference type="EMBL" id="CP036426">
    <property type="protein sequence ID" value="QDV37585.1"/>
    <property type="molecule type" value="Genomic_DNA"/>
</dbReference>
<dbReference type="InterPro" id="IPR014858">
    <property type="entry name" value="BrxB"/>
</dbReference>
<dbReference type="OrthoDB" id="1093513at2"/>
<dbReference type="AlphaFoldDB" id="A0A518H9Q0"/>
<keyword evidence="2" id="KW-1185">Reference proteome</keyword>
<reference evidence="1 2" key="1">
    <citation type="submission" date="2019-02" db="EMBL/GenBank/DDBJ databases">
        <title>Deep-cultivation of Planctomycetes and their phenomic and genomic characterization uncovers novel biology.</title>
        <authorList>
            <person name="Wiegand S."/>
            <person name="Jogler M."/>
            <person name="Boedeker C."/>
            <person name="Pinto D."/>
            <person name="Vollmers J."/>
            <person name="Rivas-Marin E."/>
            <person name="Kohn T."/>
            <person name="Peeters S.H."/>
            <person name="Heuer A."/>
            <person name="Rast P."/>
            <person name="Oberbeckmann S."/>
            <person name="Bunk B."/>
            <person name="Jeske O."/>
            <person name="Meyerdierks A."/>
            <person name="Storesund J.E."/>
            <person name="Kallscheuer N."/>
            <person name="Luecker S."/>
            <person name="Lage O.M."/>
            <person name="Pohl T."/>
            <person name="Merkel B.J."/>
            <person name="Hornburger P."/>
            <person name="Mueller R.-W."/>
            <person name="Bruemmer F."/>
            <person name="Labrenz M."/>
            <person name="Spormann A.M."/>
            <person name="Op den Camp H."/>
            <person name="Overmann J."/>
            <person name="Amann R."/>
            <person name="Jetten M.S.M."/>
            <person name="Mascher T."/>
            <person name="Medema M.H."/>
            <person name="Devos D.P."/>
            <person name="Kaster A.-K."/>
            <person name="Ovreas L."/>
            <person name="Rohde M."/>
            <person name="Galperin M.Y."/>
            <person name="Jogler C."/>
        </authorList>
    </citation>
    <scope>NUCLEOTIDE SEQUENCE [LARGE SCALE GENOMIC DNA]</scope>
    <source>
        <strain evidence="1 2">ElP</strain>
    </source>
</reference>
<proteinExistence type="predicted"/>
<gene>
    <name evidence="1" type="ORF">ElP_55250</name>
</gene>
<evidence type="ECO:0008006" key="3">
    <source>
        <dbReference type="Google" id="ProtNLM"/>
    </source>
</evidence>
<dbReference type="KEGG" id="tpla:ElP_55250"/>
<dbReference type="RefSeq" id="WP_145275548.1">
    <property type="nucleotide sequence ID" value="NZ_CP036426.1"/>
</dbReference>
<evidence type="ECO:0000313" key="2">
    <source>
        <dbReference type="Proteomes" id="UP000317835"/>
    </source>
</evidence>
<accession>A0A518H9Q0</accession>